<dbReference type="EMBL" id="JACEIQ010000010">
    <property type="protein sequence ID" value="MBA4494922.1"/>
    <property type="molecule type" value="Genomic_DNA"/>
</dbReference>
<feature type="transmembrane region" description="Helical" evidence="1">
    <location>
        <begin position="108"/>
        <end position="129"/>
    </location>
</feature>
<evidence type="ECO:0000256" key="1">
    <source>
        <dbReference type="SAM" id="Phobius"/>
    </source>
</evidence>
<protein>
    <submittedName>
        <fullName evidence="2">Uncharacterized protein</fullName>
    </submittedName>
</protein>
<organism evidence="2 3">
    <name type="scientific">Paenactinomyces guangxiensis</name>
    <dbReference type="NCBI Taxonomy" id="1490290"/>
    <lineage>
        <taxon>Bacteria</taxon>
        <taxon>Bacillati</taxon>
        <taxon>Bacillota</taxon>
        <taxon>Bacilli</taxon>
        <taxon>Bacillales</taxon>
        <taxon>Thermoactinomycetaceae</taxon>
        <taxon>Paenactinomyces</taxon>
    </lineage>
</organism>
<keyword evidence="1" id="KW-0472">Membrane</keyword>
<reference evidence="2 3" key="1">
    <citation type="submission" date="2020-07" db="EMBL/GenBank/DDBJ databases">
        <authorList>
            <person name="Feng H."/>
        </authorList>
    </citation>
    <scope>NUCLEOTIDE SEQUENCE [LARGE SCALE GENOMIC DNA]</scope>
    <source>
        <strain evidence="3">s-10</strain>
    </source>
</reference>
<keyword evidence="3" id="KW-1185">Reference proteome</keyword>
<proteinExistence type="predicted"/>
<keyword evidence="1" id="KW-1133">Transmembrane helix</keyword>
<dbReference type="Proteomes" id="UP000535491">
    <property type="component" value="Unassembled WGS sequence"/>
</dbReference>
<evidence type="ECO:0000313" key="2">
    <source>
        <dbReference type="EMBL" id="MBA4494922.1"/>
    </source>
</evidence>
<comment type="caution">
    <text evidence="2">The sequence shown here is derived from an EMBL/GenBank/DDBJ whole genome shotgun (WGS) entry which is preliminary data.</text>
</comment>
<accession>A0A7W1WRV4</accession>
<keyword evidence="1" id="KW-0812">Transmembrane</keyword>
<name>A0A7W1WRV4_9BACL</name>
<sequence>MRGLTSKKVVSILFILNCLGAIIMLGSSIIVLFGDYIFNERVAETSKPYVPFFWVALLFTVATLYYSFPKQMNTHTRLSGWIFTILGLLCIGAAVHDWANGFANGDDPLIVLFIPGFIFTFTGLLCVIFKNTLFKQKG</sequence>
<evidence type="ECO:0000313" key="3">
    <source>
        <dbReference type="Proteomes" id="UP000535491"/>
    </source>
</evidence>
<feature type="transmembrane region" description="Helical" evidence="1">
    <location>
        <begin position="12"/>
        <end position="37"/>
    </location>
</feature>
<feature type="transmembrane region" description="Helical" evidence="1">
    <location>
        <begin position="49"/>
        <end position="66"/>
    </location>
</feature>
<dbReference type="RefSeq" id="WP_181752153.1">
    <property type="nucleotide sequence ID" value="NZ_JACEIQ010000010.1"/>
</dbReference>
<feature type="transmembrane region" description="Helical" evidence="1">
    <location>
        <begin position="78"/>
        <end position="96"/>
    </location>
</feature>
<gene>
    <name evidence="2" type="ORF">H1191_11440</name>
</gene>
<dbReference type="AlphaFoldDB" id="A0A7W1WRV4"/>